<organism evidence="3 4">
    <name type="scientific">Rotaria sordida</name>
    <dbReference type="NCBI Taxonomy" id="392033"/>
    <lineage>
        <taxon>Eukaryota</taxon>
        <taxon>Metazoa</taxon>
        <taxon>Spiralia</taxon>
        <taxon>Gnathifera</taxon>
        <taxon>Rotifera</taxon>
        <taxon>Eurotatoria</taxon>
        <taxon>Bdelloidea</taxon>
        <taxon>Philodinida</taxon>
        <taxon>Philodinidae</taxon>
        <taxon>Rotaria</taxon>
    </lineage>
</organism>
<evidence type="ECO:0000313" key="4">
    <source>
        <dbReference type="Proteomes" id="UP000663870"/>
    </source>
</evidence>
<feature type="coiled-coil region" evidence="1">
    <location>
        <begin position="62"/>
        <end position="92"/>
    </location>
</feature>
<evidence type="ECO:0000256" key="1">
    <source>
        <dbReference type="SAM" id="Coils"/>
    </source>
</evidence>
<dbReference type="EMBL" id="CAJNOH010004617">
    <property type="protein sequence ID" value="CAF1375053.1"/>
    <property type="molecule type" value="Genomic_DNA"/>
</dbReference>
<dbReference type="Gene3D" id="1.25.40.10">
    <property type="entry name" value="Tetratricopeptide repeat domain"/>
    <property type="match status" value="1"/>
</dbReference>
<evidence type="ECO:0000313" key="2">
    <source>
        <dbReference type="EMBL" id="CAF1375053.1"/>
    </source>
</evidence>
<dbReference type="AlphaFoldDB" id="A0A816BTY5"/>
<sequence length="152" mass="17819">MANLRSVQNQYAEALPLYEQVYEQFQQFYETDEHADIAHVLNNMDEAHRLLGDLNTAIDYARRGLAIRRNKLQSKHEDLQETEKLVIQLQQEILTHITPIRRSSSSSLSLLEQQCLELKKRRKRKKIINNETISHNDSNSSLSTTFIIERNQ</sequence>
<evidence type="ECO:0000313" key="3">
    <source>
        <dbReference type="EMBL" id="CAF1613420.1"/>
    </source>
</evidence>
<comment type="caution">
    <text evidence="3">The sequence shown here is derived from an EMBL/GenBank/DDBJ whole genome shotgun (WGS) entry which is preliminary data.</text>
</comment>
<gene>
    <name evidence="3" type="ORF">JXQ802_LOCUS49675</name>
    <name evidence="2" type="ORF">PYM288_LOCUS33560</name>
</gene>
<proteinExistence type="predicted"/>
<dbReference type="InterPro" id="IPR011990">
    <property type="entry name" value="TPR-like_helical_dom_sf"/>
</dbReference>
<dbReference type="Proteomes" id="UP000663870">
    <property type="component" value="Unassembled WGS sequence"/>
</dbReference>
<protein>
    <submittedName>
        <fullName evidence="3">Uncharacterized protein</fullName>
    </submittedName>
</protein>
<name>A0A816BTY5_9BILA</name>
<keyword evidence="4" id="KW-1185">Reference proteome</keyword>
<dbReference type="Proteomes" id="UP000663854">
    <property type="component" value="Unassembled WGS sequence"/>
</dbReference>
<reference evidence="3" key="1">
    <citation type="submission" date="2021-02" db="EMBL/GenBank/DDBJ databases">
        <authorList>
            <person name="Nowell W R."/>
        </authorList>
    </citation>
    <scope>NUCLEOTIDE SEQUENCE</scope>
</reference>
<dbReference type="EMBL" id="CAJNOL010006060">
    <property type="protein sequence ID" value="CAF1613420.1"/>
    <property type="molecule type" value="Genomic_DNA"/>
</dbReference>
<dbReference type="Pfam" id="PF13424">
    <property type="entry name" value="TPR_12"/>
    <property type="match status" value="1"/>
</dbReference>
<keyword evidence="1" id="KW-0175">Coiled coil</keyword>
<accession>A0A816BTY5</accession>
<dbReference type="SUPFAM" id="SSF48452">
    <property type="entry name" value="TPR-like"/>
    <property type="match status" value="1"/>
</dbReference>